<sequence>MSEQEKILQRLEKYRNEIERIFKERVIRKYEFVEPFCKIKITFDGNKLSYSVADDGICIKLLLIFFYFKLLRLKGDPNTANEPINLPLSSRAYYRPKTDRATSAYLRMMLKGVEPNRAKKWYEKATKKN</sequence>
<evidence type="ECO:0000313" key="1">
    <source>
        <dbReference type="EMBL" id="PVU74614.1"/>
    </source>
</evidence>
<comment type="caution">
    <text evidence="1">The sequence shown here is derived from an EMBL/GenBank/DDBJ whole genome shotgun (WGS) entry which is preliminary data.</text>
</comment>
<name>A0A2T9X3E7_9CREN</name>
<dbReference type="Proteomes" id="UP000245638">
    <property type="component" value="Unassembled WGS sequence"/>
</dbReference>
<protein>
    <submittedName>
        <fullName evidence="1">Uncharacterized protein</fullName>
    </submittedName>
</protein>
<gene>
    <name evidence="1" type="ORF">DDW13_06755</name>
</gene>
<accession>A0A2T9X3E7</accession>
<organism evidence="1 2">
    <name type="scientific">Acidianus hospitalis</name>
    <dbReference type="NCBI Taxonomy" id="563177"/>
    <lineage>
        <taxon>Archaea</taxon>
        <taxon>Thermoproteota</taxon>
        <taxon>Thermoprotei</taxon>
        <taxon>Sulfolobales</taxon>
        <taxon>Sulfolobaceae</taxon>
        <taxon>Acidianus</taxon>
    </lineage>
</organism>
<evidence type="ECO:0000313" key="2">
    <source>
        <dbReference type="Proteomes" id="UP000245638"/>
    </source>
</evidence>
<proteinExistence type="predicted"/>
<dbReference type="EMBL" id="QEFD01000196">
    <property type="protein sequence ID" value="PVU74614.1"/>
    <property type="molecule type" value="Genomic_DNA"/>
</dbReference>
<reference evidence="1 2" key="1">
    <citation type="journal article" date="2015" name="Appl. Environ. Microbiol.">
        <title>Nanoarchaeota, Their Sulfolobales Host, and Nanoarchaeota Virus Distribution across Yellowstone National Park Hot Springs.</title>
        <authorList>
            <person name="Munson-McGee J.H."/>
            <person name="Field E.K."/>
            <person name="Bateson M."/>
            <person name="Rooney C."/>
            <person name="Stepanauskas R."/>
            <person name="Young M.J."/>
        </authorList>
    </citation>
    <scope>NUCLEOTIDE SEQUENCE [LARGE SCALE GENOMIC DNA]</scope>
    <source>
        <strain evidence="1">SCGC AC-742_N10</strain>
    </source>
</reference>
<dbReference type="AlphaFoldDB" id="A0A2T9X3E7"/>